<name>D9SVY9_CLOC7</name>
<dbReference type="HOGENOM" id="CLU_189144_0_0_9"/>
<reference evidence="1 2" key="1">
    <citation type="submission" date="2010-08" db="EMBL/GenBank/DDBJ databases">
        <title>Complete sequence of Clostridium cellulovorans 743B.</title>
        <authorList>
            <consortium name="US DOE Joint Genome Institute"/>
            <person name="Lucas S."/>
            <person name="Copeland A."/>
            <person name="Lapidus A."/>
            <person name="Cheng J.-F."/>
            <person name="Bruce D."/>
            <person name="Goodwin L."/>
            <person name="Pitluck S."/>
            <person name="Chertkov O."/>
            <person name="Detter J.C."/>
            <person name="Han C."/>
            <person name="Tapia R."/>
            <person name="Land M."/>
            <person name="Hauser L."/>
            <person name="Chang Y.-J."/>
            <person name="Jeffries C."/>
            <person name="Kyrpides N."/>
            <person name="Ivanova N."/>
            <person name="Mikhailova N."/>
            <person name="Hemme C.L."/>
            <person name="Woyke T."/>
        </authorList>
    </citation>
    <scope>NUCLEOTIDE SEQUENCE [LARGE SCALE GENOMIC DNA]</scope>
    <source>
        <strain evidence="2">ATCC 35296 / DSM 3052 / OCM 3 / 743B</strain>
    </source>
</reference>
<dbReference type="Proteomes" id="UP000002730">
    <property type="component" value="Chromosome"/>
</dbReference>
<protein>
    <recommendedName>
        <fullName evidence="3">Phage exported protein</fullName>
    </recommendedName>
</protein>
<keyword evidence="2" id="KW-1185">Reference proteome</keyword>
<organism evidence="1 2">
    <name type="scientific">Clostridium cellulovorans (strain ATCC 35296 / DSM 3052 / OCM 3 / 743B)</name>
    <dbReference type="NCBI Taxonomy" id="573061"/>
    <lineage>
        <taxon>Bacteria</taxon>
        <taxon>Bacillati</taxon>
        <taxon>Bacillota</taxon>
        <taxon>Clostridia</taxon>
        <taxon>Eubacteriales</taxon>
        <taxon>Clostridiaceae</taxon>
        <taxon>Clostridium</taxon>
    </lineage>
</organism>
<gene>
    <name evidence="1" type="ordered locus">Clocel_3524</name>
</gene>
<dbReference type="eggNOG" id="ENOG5033BA9">
    <property type="taxonomic scope" value="Bacteria"/>
</dbReference>
<dbReference type="STRING" id="573061.Clocel_3524"/>
<dbReference type="RefSeq" id="WP_013291860.1">
    <property type="nucleotide sequence ID" value="NC_014393.1"/>
</dbReference>
<proteinExistence type="predicted"/>
<dbReference type="EMBL" id="CP002160">
    <property type="protein sequence ID" value="ADL53200.1"/>
    <property type="molecule type" value="Genomic_DNA"/>
</dbReference>
<dbReference type="KEGG" id="ccb:Clocel_3524"/>
<dbReference type="OrthoDB" id="1758082at2"/>
<evidence type="ECO:0000313" key="2">
    <source>
        <dbReference type="Proteomes" id="UP000002730"/>
    </source>
</evidence>
<evidence type="ECO:0000313" key="1">
    <source>
        <dbReference type="EMBL" id="ADL53200.1"/>
    </source>
</evidence>
<evidence type="ECO:0008006" key="3">
    <source>
        <dbReference type="Google" id="ProtNLM"/>
    </source>
</evidence>
<accession>D9SVY9</accession>
<dbReference type="AlphaFoldDB" id="D9SVY9"/>
<sequence length="60" mass="6843">MLKRLSELMQVKKLIALGLTLVFCIMALREAISSEQFLTVFSLVVAFYFGQSTVRDTKKE</sequence>